<dbReference type="InterPro" id="IPR036465">
    <property type="entry name" value="vWFA_dom_sf"/>
</dbReference>
<accession>A0AAD5VR41</accession>
<feature type="region of interest" description="Disordered" evidence="1">
    <location>
        <begin position="229"/>
        <end position="310"/>
    </location>
</feature>
<proteinExistence type="predicted"/>
<evidence type="ECO:0000313" key="4">
    <source>
        <dbReference type="Proteomes" id="UP001213000"/>
    </source>
</evidence>
<organism evidence="3 4">
    <name type="scientific">Leucocoprinus birnbaumii</name>
    <dbReference type="NCBI Taxonomy" id="56174"/>
    <lineage>
        <taxon>Eukaryota</taxon>
        <taxon>Fungi</taxon>
        <taxon>Dikarya</taxon>
        <taxon>Basidiomycota</taxon>
        <taxon>Agaricomycotina</taxon>
        <taxon>Agaricomycetes</taxon>
        <taxon>Agaricomycetidae</taxon>
        <taxon>Agaricales</taxon>
        <taxon>Agaricineae</taxon>
        <taxon>Agaricaceae</taxon>
        <taxon>Leucocoprinus</taxon>
    </lineage>
</organism>
<reference evidence="3" key="1">
    <citation type="submission" date="2022-07" db="EMBL/GenBank/DDBJ databases">
        <title>Genome Sequence of Leucocoprinus birnbaumii.</title>
        <authorList>
            <person name="Buettner E."/>
        </authorList>
    </citation>
    <scope>NUCLEOTIDE SEQUENCE</scope>
    <source>
        <strain evidence="3">VT141</strain>
    </source>
</reference>
<feature type="compositionally biased region" description="Low complexity" evidence="1">
    <location>
        <begin position="251"/>
        <end position="262"/>
    </location>
</feature>
<name>A0AAD5VR41_9AGAR</name>
<feature type="region of interest" description="Disordered" evidence="1">
    <location>
        <begin position="584"/>
        <end position="612"/>
    </location>
</feature>
<feature type="compositionally biased region" description="Low complexity" evidence="1">
    <location>
        <begin position="548"/>
        <end position="559"/>
    </location>
</feature>
<sequence length="877" mass="93533">MSADGQQQPLECLAIAFLVEASLNVSYEWRQLFQDYVFQLFQRCSIAPNKLTRVGFVTYGTADTQPSPIVRSTFFTELRNIFQDIKDDSRRLGIGQTDSGGGKGMAALEGFASVLDMFDLLRNMTMGPKELDCRVVHIAASPPDNSEHPQWNQSPALDSLTWDVLPSELKKRNIQLSGINLSSGLPRFPELYTQTAIGTPTTPWFSVRTAHHLFISGFTAAPPKVQATVAKRAADTVPPDRTPETKRARIASAQPPTEAATPTAPPQASPSVPSMQVIPSTSPVIPPTGANTSQPAPQPGSQPNPGATLPQPVQARLRLLMTQMQPILQKKQQIEEEVKMFHAGKQAAVAQGNTQQANMCDVEIAKRREAHQKLNQALLFCQTQVRRMQAQAQSATGAPGTAVTTDQQGQEAAQPPQSSPSALPISRTVTSPSAPNTKEPQTTFNSATTPRQPSVVQSPNMNPQMAPARSISASGVPPSTPNPNPNPPQNNTAPPMMPGSMSSGLTAQMQKLLQANRNRNPSGSDIGPGPNAPPMPAVEGGNSTGMMPNPTSQPSQQQPAQPPNGNPNQIQSVLVWEGILSFNGTGSDGNKKEVHTRVSASSSNASNSHANTWPSSMILVPAQTPAVSIAEFQDWIRRTKPVLCTFKARTPEDESNYSMLVSVMSTKRMYATASWQLPNGPVKENVLIFPINNMGLCGAFFPLTGITEMPKGGASTSAPTPQIPPQILHIIAQLPPEQRQAAVLQFRAKLAVSPEAARAFLQALVLRQQQLQQQQQSRAAMANQFGLNPTLSQPGSMGTGGGGGAPNAMGMMGMNTMNGMVSNPFAAMGNASNMMANMPRAGAGGGPAPGMNLNYDVLQSFMQRNHPDSNNGPGMGP</sequence>
<evidence type="ECO:0000256" key="1">
    <source>
        <dbReference type="SAM" id="MobiDB-lite"/>
    </source>
</evidence>
<dbReference type="Proteomes" id="UP001213000">
    <property type="component" value="Unassembled WGS sequence"/>
</dbReference>
<feature type="compositionally biased region" description="Low complexity" evidence="1">
    <location>
        <begin position="407"/>
        <end position="422"/>
    </location>
</feature>
<evidence type="ECO:0000313" key="3">
    <source>
        <dbReference type="EMBL" id="KAJ3562709.1"/>
    </source>
</evidence>
<dbReference type="AlphaFoldDB" id="A0AAD5VR41"/>
<feature type="compositionally biased region" description="Polar residues" evidence="1">
    <location>
        <begin position="427"/>
        <end position="463"/>
    </location>
</feature>
<dbReference type="SUPFAM" id="SSF53300">
    <property type="entry name" value="vWA-like"/>
    <property type="match status" value="1"/>
</dbReference>
<dbReference type="Pfam" id="PF11265">
    <property type="entry name" value="Med25_VWA"/>
    <property type="match status" value="1"/>
</dbReference>
<evidence type="ECO:0000259" key="2">
    <source>
        <dbReference type="Pfam" id="PF11265"/>
    </source>
</evidence>
<feature type="domain" description="Mediator of RNA polymerase II transcription subunit 25 von Willebrand factor type A" evidence="2">
    <location>
        <begin position="14"/>
        <end position="192"/>
    </location>
</feature>
<feature type="compositionally biased region" description="Polar residues" evidence="1">
    <location>
        <begin position="392"/>
        <end position="406"/>
    </location>
</feature>
<keyword evidence="4" id="KW-1185">Reference proteome</keyword>
<feature type="region of interest" description="Disordered" evidence="1">
    <location>
        <begin position="392"/>
        <end position="504"/>
    </location>
</feature>
<feature type="compositionally biased region" description="Polar residues" evidence="1">
    <location>
        <begin position="272"/>
        <end position="295"/>
    </location>
</feature>
<protein>
    <recommendedName>
        <fullName evidence="2">Mediator of RNA polymerase II transcription subunit 25 von Willebrand factor type A domain-containing protein</fullName>
    </recommendedName>
</protein>
<feature type="compositionally biased region" description="Low complexity" evidence="1">
    <location>
        <begin position="599"/>
        <end position="611"/>
    </location>
</feature>
<dbReference type="EMBL" id="JANIEX010000840">
    <property type="protein sequence ID" value="KAJ3562709.1"/>
    <property type="molecule type" value="Genomic_DNA"/>
</dbReference>
<gene>
    <name evidence="3" type="ORF">NP233_g9408</name>
</gene>
<feature type="compositionally biased region" description="Pro residues" evidence="1">
    <location>
        <begin position="478"/>
        <end position="488"/>
    </location>
</feature>
<comment type="caution">
    <text evidence="3">The sequence shown here is derived from an EMBL/GenBank/DDBJ whole genome shotgun (WGS) entry which is preliminary data.</text>
</comment>
<feature type="region of interest" description="Disordered" evidence="1">
    <location>
        <begin position="517"/>
        <end position="569"/>
    </location>
</feature>
<dbReference type="InterPro" id="IPR021419">
    <property type="entry name" value="Mediator_Med25_VWA"/>
</dbReference>